<comment type="function">
    <text evidence="18">Catalyzes the epimerization of the S- and R-forms of NAD(P)HX, a damaged form of NAD(P)H that is a result of enzymatic or heat-dependent hydration. This is a prerequisite for the S-specific NAD(P)H-hydrate dehydratase to allow the repair of both epimers of NAD(P)HX.</text>
</comment>
<gene>
    <name evidence="18" type="primary">nnrE</name>
    <name evidence="17" type="synonym">nnrD</name>
    <name evidence="22" type="ordered locus">Ilyop_0519</name>
</gene>
<dbReference type="EMBL" id="CP002281">
    <property type="protein sequence ID" value="ADO82307.1"/>
    <property type="molecule type" value="Genomic_DNA"/>
</dbReference>
<keyword evidence="11 18" id="KW-0413">Isomerase</keyword>
<dbReference type="NCBIfam" id="TIGR00196">
    <property type="entry name" value="yjeF_cterm"/>
    <property type="match status" value="1"/>
</dbReference>
<comment type="caution">
    <text evidence="18">Lacks conserved residue(s) required for the propagation of feature annotation.</text>
</comment>
<dbReference type="InterPro" id="IPR030677">
    <property type="entry name" value="Nnr"/>
</dbReference>
<comment type="cofactor">
    <cofactor evidence="17">
        <name>Mg(2+)</name>
        <dbReference type="ChEBI" id="CHEBI:18420"/>
    </cofactor>
</comment>
<reference evidence="22 23" key="1">
    <citation type="journal article" date="2010" name="Stand. Genomic Sci.">
        <title>Complete genome sequence of Ilyobacter polytropus type strain (CuHbu1).</title>
        <authorList>
            <person name="Sikorski J."/>
            <person name="Chertkov O."/>
            <person name="Lapidus A."/>
            <person name="Nolan M."/>
            <person name="Lucas S."/>
            <person name="Del Rio T.G."/>
            <person name="Tice H."/>
            <person name="Cheng J.F."/>
            <person name="Tapia R."/>
            <person name="Han C."/>
            <person name="Goodwin L."/>
            <person name="Pitluck S."/>
            <person name="Liolios K."/>
            <person name="Ivanova N."/>
            <person name="Mavromatis K."/>
            <person name="Mikhailova N."/>
            <person name="Pati A."/>
            <person name="Chen A."/>
            <person name="Palaniappan K."/>
            <person name="Land M."/>
            <person name="Hauser L."/>
            <person name="Chang Y.J."/>
            <person name="Jeffries C.D."/>
            <person name="Brambilla E."/>
            <person name="Yasawong M."/>
            <person name="Rohde M."/>
            <person name="Pukall R."/>
            <person name="Spring S."/>
            <person name="Goker M."/>
            <person name="Woyke T."/>
            <person name="Bristow J."/>
            <person name="Eisen J.A."/>
            <person name="Markowitz V."/>
            <person name="Hugenholtz P."/>
            <person name="Kyrpides N.C."/>
            <person name="Klenk H.P."/>
        </authorList>
    </citation>
    <scope>NUCLEOTIDE SEQUENCE [LARGE SCALE GENOMIC DNA]</scope>
    <source>
        <strain evidence="23">ATCC 51220 / DSM 2926 / LMG 16218 / CuHBu1</strain>
    </source>
</reference>
<comment type="catalytic activity">
    <reaction evidence="2 18 19">
        <text>(6R)-NADPHX = (6S)-NADPHX</text>
        <dbReference type="Rhea" id="RHEA:32227"/>
        <dbReference type="ChEBI" id="CHEBI:64076"/>
        <dbReference type="ChEBI" id="CHEBI:64077"/>
        <dbReference type="EC" id="5.1.99.6"/>
    </reaction>
</comment>
<keyword evidence="8 17" id="KW-0521">NADP</keyword>
<evidence type="ECO:0000256" key="3">
    <source>
        <dbReference type="ARBA" id="ARBA00006001"/>
    </source>
</evidence>
<evidence type="ECO:0000256" key="11">
    <source>
        <dbReference type="ARBA" id="ARBA00023235"/>
    </source>
</evidence>
<feature type="binding site" evidence="18">
    <location>
        <position position="129"/>
    </location>
    <ligand>
        <name>K(+)</name>
        <dbReference type="ChEBI" id="CHEBI:29103"/>
    </ligand>
</feature>
<feature type="binding site" evidence="17">
    <location>
        <position position="446"/>
    </location>
    <ligand>
        <name>AMP</name>
        <dbReference type="ChEBI" id="CHEBI:456215"/>
    </ligand>
</feature>
<evidence type="ECO:0000256" key="6">
    <source>
        <dbReference type="ARBA" id="ARBA00022741"/>
    </source>
</evidence>
<evidence type="ECO:0000256" key="8">
    <source>
        <dbReference type="ARBA" id="ARBA00022857"/>
    </source>
</evidence>
<sequence>MKILSVQEMRDLDNSYIDKFGIPQGVLMENASLGAFEIMRKKNLHLSEKILVFCGGGNNGGDGIALARKIFSFNDNIKIYFLKEPNRFKDASLTNFKVADNLGIKWEILNGNSTDRIKKDISEADLIIDAIFGTGLDRDITGTPGELIDMINLSRAKIVSLDIPSGLNGNNGCIMGRCIEADYTISFGTLKYGHLINKGRKFCGKLFNCNISFPEYFTTDFKTSINIPDPLLPRNITGHKGSFGKALFISGSRDYLGAPLLNSYSFLNSGGGYSTLFSTEEVINSVSNFARELVFKRGAATDLGSLSLSNFEDIIELSKKNDVVAIGSGISIDPHTLNLARKVIEKCRNPIIIDGDGISAISENLEILKNRKSPTILTPHIGEFSRLTGLSIEQIQRDRVNILREAAKNLKSYIVLKDATTIIASPQGELLFSTTGNSGMGVAGSGDLLVGIIAMKLCTLPPLEACSTGVFVHGYTGDITSERYGEDGVLPTRMLENISLAIKNLRKNYFKVCKKYIPREI</sequence>
<feature type="domain" description="YjeF C-terminal" evidence="20">
    <location>
        <begin position="223"/>
        <end position="505"/>
    </location>
</feature>
<feature type="binding site" evidence="17">
    <location>
        <position position="447"/>
    </location>
    <ligand>
        <name>(6S)-NADPHX</name>
        <dbReference type="ChEBI" id="CHEBI:64076"/>
    </ligand>
</feature>
<evidence type="ECO:0000256" key="17">
    <source>
        <dbReference type="HAMAP-Rule" id="MF_01965"/>
    </source>
</evidence>
<dbReference type="InterPro" id="IPR029056">
    <property type="entry name" value="Ribokinase-like"/>
</dbReference>
<evidence type="ECO:0000256" key="10">
    <source>
        <dbReference type="ARBA" id="ARBA00023027"/>
    </source>
</evidence>
<dbReference type="KEGG" id="ipo:Ilyop_0519"/>
<keyword evidence="10 17" id="KW-0520">NAD</keyword>
<evidence type="ECO:0000256" key="19">
    <source>
        <dbReference type="PIRNR" id="PIRNR017184"/>
    </source>
</evidence>
<dbReference type="eggNOG" id="COG0062">
    <property type="taxonomic scope" value="Bacteria"/>
</dbReference>
<feature type="binding site" evidence="18">
    <location>
        <position position="165"/>
    </location>
    <ligand>
        <name>K(+)</name>
        <dbReference type="ChEBI" id="CHEBI:29103"/>
    </ligand>
</feature>
<dbReference type="Gene3D" id="3.40.50.10260">
    <property type="entry name" value="YjeF N-terminal domain"/>
    <property type="match status" value="1"/>
</dbReference>
<dbReference type="eggNOG" id="COG0063">
    <property type="taxonomic scope" value="Bacteria"/>
</dbReference>
<dbReference type="HOGENOM" id="CLU_024853_4_1_0"/>
<dbReference type="GO" id="GO:0005524">
    <property type="term" value="F:ATP binding"/>
    <property type="evidence" value="ECO:0007669"/>
    <property type="project" value="UniProtKB-UniRule"/>
</dbReference>
<dbReference type="STRING" id="572544.Ilyop_0519"/>
<feature type="binding site" evidence="17">
    <location>
        <begin position="417"/>
        <end position="421"/>
    </location>
    <ligand>
        <name>AMP</name>
        <dbReference type="ChEBI" id="CHEBI:456215"/>
    </ligand>
</feature>
<dbReference type="AlphaFoldDB" id="E3H617"/>
<feature type="binding site" evidence="17">
    <location>
        <position position="329"/>
    </location>
    <ligand>
        <name>(6S)-NADPHX</name>
        <dbReference type="ChEBI" id="CHEBI:64076"/>
    </ligand>
</feature>
<comment type="cofactor">
    <cofactor evidence="18 19">
        <name>K(+)</name>
        <dbReference type="ChEBI" id="CHEBI:29103"/>
    </cofactor>
    <text evidence="18 19">Binds 1 potassium ion per subunit.</text>
</comment>
<protein>
    <recommendedName>
        <fullName evidence="19">Bifunctional NAD(P)H-hydrate repair enzyme</fullName>
    </recommendedName>
    <alternativeName>
        <fullName evidence="19">Nicotinamide nucleotide repair protein</fullName>
    </alternativeName>
    <domain>
        <recommendedName>
            <fullName evidence="19">ADP-dependent (S)-NAD(P)H-hydrate dehydratase</fullName>
            <ecNumber evidence="19">4.2.1.136</ecNumber>
        </recommendedName>
        <alternativeName>
            <fullName evidence="19">ADP-dependent NAD(P)HX dehydratase</fullName>
        </alternativeName>
    </domain>
    <domain>
        <recommendedName>
            <fullName evidence="19">NAD(P)H-hydrate epimerase</fullName>
            <ecNumber evidence="19">5.1.99.6</ecNumber>
        </recommendedName>
    </domain>
</protein>
<feature type="binding site" evidence="18">
    <location>
        <begin position="58"/>
        <end position="62"/>
    </location>
    <ligand>
        <name>(6S)-NADPHX</name>
        <dbReference type="ChEBI" id="CHEBI:64076"/>
    </ligand>
</feature>
<feature type="binding site" evidence="18">
    <location>
        <position position="59"/>
    </location>
    <ligand>
        <name>K(+)</name>
        <dbReference type="ChEBI" id="CHEBI:29103"/>
    </ligand>
</feature>
<dbReference type="PANTHER" id="PTHR12592:SF0">
    <property type="entry name" value="ATP-DEPENDENT (S)-NAD(P)H-HYDRATE DEHYDRATASE"/>
    <property type="match status" value="1"/>
</dbReference>
<dbReference type="CDD" id="cd01171">
    <property type="entry name" value="YXKO-related"/>
    <property type="match status" value="1"/>
</dbReference>
<keyword evidence="5 18" id="KW-0479">Metal-binding</keyword>
<comment type="catalytic activity">
    <reaction evidence="16 17 19">
        <text>(6S)-NADPHX + ADP = AMP + phosphate + NADPH + H(+)</text>
        <dbReference type="Rhea" id="RHEA:32235"/>
        <dbReference type="ChEBI" id="CHEBI:15378"/>
        <dbReference type="ChEBI" id="CHEBI:43474"/>
        <dbReference type="ChEBI" id="CHEBI:57783"/>
        <dbReference type="ChEBI" id="CHEBI:64076"/>
        <dbReference type="ChEBI" id="CHEBI:456215"/>
        <dbReference type="ChEBI" id="CHEBI:456216"/>
        <dbReference type="EC" id="4.2.1.136"/>
    </reaction>
</comment>
<dbReference type="EC" id="4.2.1.136" evidence="19"/>
<evidence type="ECO:0000256" key="1">
    <source>
        <dbReference type="ARBA" id="ARBA00000013"/>
    </source>
</evidence>
<evidence type="ECO:0000256" key="13">
    <source>
        <dbReference type="ARBA" id="ARBA00023268"/>
    </source>
</evidence>
<dbReference type="GO" id="GO:0110051">
    <property type="term" value="P:metabolite repair"/>
    <property type="evidence" value="ECO:0007669"/>
    <property type="project" value="TreeGrafter"/>
</dbReference>
<dbReference type="Gene3D" id="3.40.1190.20">
    <property type="match status" value="1"/>
</dbReference>
<dbReference type="Pfam" id="PF01256">
    <property type="entry name" value="Carb_kinase"/>
    <property type="match status" value="1"/>
</dbReference>
<keyword evidence="13" id="KW-0511">Multifunctional enzyme</keyword>
<keyword evidence="6 17" id="KW-0547">Nucleotide-binding</keyword>
<keyword evidence="22" id="KW-0418">Kinase</keyword>
<comment type="similarity">
    <text evidence="4 19">In the C-terminal section; belongs to the NnrD/CARKD family.</text>
</comment>
<evidence type="ECO:0000256" key="5">
    <source>
        <dbReference type="ARBA" id="ARBA00022723"/>
    </source>
</evidence>
<evidence type="ECO:0000313" key="23">
    <source>
        <dbReference type="Proteomes" id="UP000006875"/>
    </source>
</evidence>
<evidence type="ECO:0000256" key="15">
    <source>
        <dbReference type="ARBA" id="ARBA00048238"/>
    </source>
</evidence>
<dbReference type="SUPFAM" id="SSF64153">
    <property type="entry name" value="YjeF N-terminal domain-like"/>
    <property type="match status" value="1"/>
</dbReference>
<dbReference type="PROSITE" id="PS51383">
    <property type="entry name" value="YJEF_C_3"/>
    <property type="match status" value="1"/>
</dbReference>
<keyword evidence="23" id="KW-1185">Reference proteome</keyword>
<comment type="similarity">
    <text evidence="17">Belongs to the NnrD/CARKD family.</text>
</comment>
<dbReference type="GO" id="GO:0046872">
    <property type="term" value="F:metal ion binding"/>
    <property type="evidence" value="ECO:0007669"/>
    <property type="project" value="UniProtKB-UniRule"/>
</dbReference>
<keyword evidence="12 17" id="KW-0456">Lyase</keyword>
<feature type="domain" description="YjeF N-terminal" evidence="21">
    <location>
        <begin position="9"/>
        <end position="219"/>
    </location>
</feature>
<dbReference type="RefSeq" id="WP_013386977.1">
    <property type="nucleotide sequence ID" value="NC_014632.1"/>
</dbReference>
<organism evidence="22 23">
    <name type="scientific">Ilyobacter polytropus (strain ATCC 51220 / DSM 2926 / LMG 16218 / CuHBu1)</name>
    <dbReference type="NCBI Taxonomy" id="572544"/>
    <lineage>
        <taxon>Bacteria</taxon>
        <taxon>Fusobacteriati</taxon>
        <taxon>Fusobacteriota</taxon>
        <taxon>Fusobacteriia</taxon>
        <taxon>Fusobacteriales</taxon>
        <taxon>Fusobacteriaceae</taxon>
        <taxon>Ilyobacter</taxon>
    </lineage>
</organism>
<dbReference type="EC" id="5.1.99.6" evidence="19"/>
<dbReference type="NCBIfam" id="TIGR00197">
    <property type="entry name" value="yjeF_nterm"/>
    <property type="match status" value="1"/>
</dbReference>
<keyword evidence="7 17" id="KW-0067">ATP-binding</keyword>
<evidence type="ECO:0000313" key="22">
    <source>
        <dbReference type="EMBL" id="ADO82307.1"/>
    </source>
</evidence>
<evidence type="ECO:0000259" key="21">
    <source>
        <dbReference type="PROSITE" id="PS51385"/>
    </source>
</evidence>
<dbReference type="OrthoDB" id="9806925at2"/>
<evidence type="ECO:0000256" key="4">
    <source>
        <dbReference type="ARBA" id="ARBA00009524"/>
    </source>
</evidence>
<comment type="catalytic activity">
    <reaction evidence="15 17 19">
        <text>(6S)-NADHX + ADP = AMP + phosphate + NADH + H(+)</text>
        <dbReference type="Rhea" id="RHEA:32223"/>
        <dbReference type="ChEBI" id="CHEBI:15378"/>
        <dbReference type="ChEBI" id="CHEBI:43474"/>
        <dbReference type="ChEBI" id="CHEBI:57945"/>
        <dbReference type="ChEBI" id="CHEBI:64074"/>
        <dbReference type="ChEBI" id="CHEBI:456215"/>
        <dbReference type="ChEBI" id="CHEBI:456216"/>
        <dbReference type="EC" id="4.2.1.136"/>
    </reaction>
</comment>
<evidence type="ECO:0000256" key="16">
    <source>
        <dbReference type="ARBA" id="ARBA00049209"/>
    </source>
</evidence>
<dbReference type="InterPro" id="IPR004443">
    <property type="entry name" value="YjeF_N_dom"/>
</dbReference>
<evidence type="ECO:0000256" key="12">
    <source>
        <dbReference type="ARBA" id="ARBA00023239"/>
    </source>
</evidence>
<keyword evidence="22" id="KW-0808">Transferase</keyword>
<dbReference type="SUPFAM" id="SSF53613">
    <property type="entry name" value="Ribokinase-like"/>
    <property type="match status" value="1"/>
</dbReference>
<dbReference type="InterPro" id="IPR000631">
    <property type="entry name" value="CARKD"/>
</dbReference>
<comment type="similarity">
    <text evidence="18">Belongs to the NnrE/AIBP family.</text>
</comment>
<dbReference type="Pfam" id="PF03853">
    <property type="entry name" value="YjeF_N"/>
    <property type="match status" value="1"/>
</dbReference>
<comment type="subunit">
    <text evidence="17">Homotetramer.</text>
</comment>
<dbReference type="GO" id="GO:0052856">
    <property type="term" value="F:NAD(P)HX epimerase activity"/>
    <property type="evidence" value="ECO:0007669"/>
    <property type="project" value="UniProtKB-UniRule"/>
</dbReference>
<keyword evidence="9 18" id="KW-0630">Potassium</keyword>
<evidence type="ECO:0000259" key="20">
    <source>
        <dbReference type="PROSITE" id="PS51383"/>
    </source>
</evidence>
<accession>E3H617</accession>
<dbReference type="Proteomes" id="UP000006875">
    <property type="component" value="Chromosome"/>
</dbReference>
<feature type="binding site" evidence="18">
    <location>
        <begin position="133"/>
        <end position="139"/>
    </location>
    <ligand>
        <name>(6S)-NADPHX</name>
        <dbReference type="ChEBI" id="CHEBI:64076"/>
    </ligand>
</feature>
<dbReference type="PROSITE" id="PS51385">
    <property type="entry name" value="YJEF_N"/>
    <property type="match status" value="1"/>
</dbReference>
<dbReference type="PIRSF" id="PIRSF017184">
    <property type="entry name" value="Nnr"/>
    <property type="match status" value="1"/>
</dbReference>
<dbReference type="InterPro" id="IPR036652">
    <property type="entry name" value="YjeF_N_dom_sf"/>
</dbReference>
<proteinExistence type="inferred from homology"/>
<dbReference type="GO" id="GO:0046496">
    <property type="term" value="P:nicotinamide nucleotide metabolic process"/>
    <property type="evidence" value="ECO:0007669"/>
    <property type="project" value="UniProtKB-UniRule"/>
</dbReference>
<comment type="function">
    <text evidence="17">Catalyzes the dehydration of the S-form of NAD(P)HX at the expense of ADP, which is converted to AMP. Together with NAD(P)HX epimerase, which catalyzes the epimerization of the S- and R-forms, the enzyme allows the repair of both epimers of NAD(P)HX, a damaged form of NAD(P)H that is a result of enzymatic or heat-dependent hydration.</text>
</comment>
<dbReference type="GO" id="GO:0016301">
    <property type="term" value="F:kinase activity"/>
    <property type="evidence" value="ECO:0007669"/>
    <property type="project" value="UniProtKB-KW"/>
</dbReference>
<feature type="binding site" evidence="18">
    <location>
        <position position="162"/>
    </location>
    <ligand>
        <name>(6S)-NADPHX</name>
        <dbReference type="ChEBI" id="CHEBI:64076"/>
    </ligand>
</feature>
<name>E3H617_ILYPC</name>
<comment type="similarity">
    <text evidence="3 19">In the N-terminal section; belongs to the NnrE/AIBP family.</text>
</comment>
<dbReference type="HAMAP" id="MF_01966">
    <property type="entry name" value="NADHX_epimerase"/>
    <property type="match status" value="1"/>
</dbReference>
<evidence type="ECO:0000256" key="18">
    <source>
        <dbReference type="HAMAP-Rule" id="MF_01966"/>
    </source>
</evidence>
<dbReference type="HAMAP" id="MF_01965">
    <property type="entry name" value="NADHX_dehydratase"/>
    <property type="match status" value="1"/>
</dbReference>
<feature type="binding site" evidence="17">
    <location>
        <position position="258"/>
    </location>
    <ligand>
        <name>(6S)-NADPHX</name>
        <dbReference type="ChEBI" id="CHEBI:64076"/>
    </ligand>
</feature>
<comment type="function">
    <text evidence="14 19">Bifunctional enzyme that catalyzes the epimerization of the S- and R-forms of NAD(P)HX and the dehydration of the S-form of NAD(P)HX at the expense of ADP, which is converted to AMP. This allows the repair of both epimers of NAD(P)HX, a damaged form of NAD(P)H that is a result of enzymatic or heat-dependent hydration.</text>
</comment>
<evidence type="ECO:0000256" key="7">
    <source>
        <dbReference type="ARBA" id="ARBA00022840"/>
    </source>
</evidence>
<evidence type="ECO:0000256" key="2">
    <source>
        <dbReference type="ARBA" id="ARBA00000909"/>
    </source>
</evidence>
<evidence type="ECO:0000256" key="14">
    <source>
        <dbReference type="ARBA" id="ARBA00025153"/>
    </source>
</evidence>
<dbReference type="GO" id="GO:0052855">
    <property type="term" value="F:ADP-dependent NAD(P)H-hydrate dehydratase activity"/>
    <property type="evidence" value="ECO:0007669"/>
    <property type="project" value="UniProtKB-UniRule"/>
</dbReference>
<dbReference type="PANTHER" id="PTHR12592">
    <property type="entry name" value="ATP-DEPENDENT (S)-NAD(P)H-HYDRATE DEHYDRATASE FAMILY MEMBER"/>
    <property type="match status" value="1"/>
</dbReference>
<feature type="binding site" evidence="17">
    <location>
        <position position="380"/>
    </location>
    <ligand>
        <name>(6S)-NADPHX</name>
        <dbReference type="ChEBI" id="CHEBI:64076"/>
    </ligand>
</feature>
<comment type="catalytic activity">
    <reaction evidence="1 18 19">
        <text>(6R)-NADHX = (6S)-NADHX</text>
        <dbReference type="Rhea" id="RHEA:32215"/>
        <dbReference type="ChEBI" id="CHEBI:64074"/>
        <dbReference type="ChEBI" id="CHEBI:64075"/>
        <dbReference type="EC" id="5.1.99.6"/>
    </reaction>
</comment>
<evidence type="ECO:0000256" key="9">
    <source>
        <dbReference type="ARBA" id="ARBA00022958"/>
    </source>
</evidence>